<dbReference type="SUPFAM" id="SSF53850">
    <property type="entry name" value="Periplasmic binding protein-like II"/>
    <property type="match status" value="1"/>
</dbReference>
<dbReference type="AlphaFoldDB" id="A0A2A2AH15"/>
<dbReference type="Gene3D" id="3.40.190.10">
    <property type="entry name" value="Periplasmic binding protein-like II"/>
    <property type="match status" value="2"/>
</dbReference>
<keyword evidence="5" id="KW-1185">Reference proteome</keyword>
<dbReference type="PANTHER" id="PTHR43649:SF30">
    <property type="entry name" value="ABC TRANSPORTER SUBSTRATE-BINDING PROTEIN"/>
    <property type="match status" value="1"/>
</dbReference>
<dbReference type="InterPro" id="IPR050490">
    <property type="entry name" value="Bact_solute-bd_prot1"/>
</dbReference>
<comment type="similarity">
    <text evidence="2">Belongs to the bacterial solute-binding protein 1 family.</text>
</comment>
<protein>
    <submittedName>
        <fullName evidence="4">ABC transporter substrate-binding protein</fullName>
    </submittedName>
</protein>
<dbReference type="InterPro" id="IPR006059">
    <property type="entry name" value="SBP"/>
</dbReference>
<dbReference type="Pfam" id="PF13416">
    <property type="entry name" value="SBP_bac_8"/>
    <property type="match status" value="1"/>
</dbReference>
<proteinExistence type="inferred from homology"/>
<dbReference type="Proteomes" id="UP000218054">
    <property type="component" value="Unassembled WGS sequence"/>
</dbReference>
<dbReference type="CDD" id="cd14748">
    <property type="entry name" value="PBP2_UgpB"/>
    <property type="match status" value="1"/>
</dbReference>
<evidence type="ECO:0000313" key="5">
    <source>
        <dbReference type="Proteomes" id="UP000218054"/>
    </source>
</evidence>
<feature type="signal peptide" evidence="3">
    <location>
        <begin position="1"/>
        <end position="32"/>
    </location>
</feature>
<feature type="chain" id="PRO_5013330765" evidence="3">
    <location>
        <begin position="33"/>
        <end position="434"/>
    </location>
</feature>
<sequence length="434" mass="47574">MLRKTFLRRSAAFVAAALAGALLGGGAAQAQAQVEVPFYFPVAVGGPITKIIDGYAADFMKEHPGILVKPIYAGTYQETIVKALTAHKSGTPPVTSVLLSTDMFTLIDEDAIVPFDDFAKSEAEQQWLKSFYPAFMLNSQTGGKTWGVPFQRSTVVMYWNKQAFKEAGLDPEQPPTTWAELKDMAAKLTKKDASGKVTQYGVQIPSSGFPYWLFQTLSTTNGVILANDTGNQVRFDDPKVIEALQYWVDLGKSGVHPQGVIEWGTTPKDFFEKKAAIIYTTTGNLTNIRNNAPFEFGVAMIPGNARKGSPTGGGNFYLFKKSTPEQQKAAFEFIHWMTQPERAAQWSIDTGYVATSAAAYDTPQLKQYTADFPPALVARDQLPHAVAEFSTHDNQRVTKALNDGLQAALTGTKTPEQAMKDAQREATRLLRGYQ</sequence>
<comment type="caution">
    <text evidence="4">The sequence shown here is derived from an EMBL/GenBank/DDBJ whole genome shotgun (WGS) entry which is preliminary data.</text>
</comment>
<dbReference type="EMBL" id="NSJB01000004">
    <property type="protein sequence ID" value="PAT37077.1"/>
    <property type="molecule type" value="Genomic_DNA"/>
</dbReference>
<organism evidence="4 5">
    <name type="scientific">Vandammella animalimorsus</name>
    <dbReference type="NCBI Taxonomy" id="2029117"/>
    <lineage>
        <taxon>Bacteria</taxon>
        <taxon>Pseudomonadati</taxon>
        <taxon>Pseudomonadota</taxon>
        <taxon>Betaproteobacteria</taxon>
        <taxon>Burkholderiales</taxon>
        <taxon>Comamonadaceae</taxon>
        <taxon>Vandammella</taxon>
    </lineage>
</organism>
<reference evidence="4 5" key="1">
    <citation type="submission" date="2017-08" db="EMBL/GenBank/DDBJ databases">
        <title>WGS of Clinical strains of the CDC Group NO-1 linked to zoonotic infections in humans.</title>
        <authorList>
            <person name="Bernier A.-M."/>
            <person name="Bernard K."/>
        </authorList>
    </citation>
    <scope>NUCLEOTIDE SEQUENCE [LARGE SCALE GENOMIC DNA]</scope>
    <source>
        <strain evidence="4 5">NML00-0135</strain>
    </source>
</reference>
<evidence type="ECO:0000256" key="3">
    <source>
        <dbReference type="SAM" id="SignalP"/>
    </source>
</evidence>
<gene>
    <name evidence="4" type="ORF">CK625_07925</name>
</gene>
<accession>A0A2A2AH15</accession>
<dbReference type="RefSeq" id="WP_095539773.1">
    <property type="nucleotide sequence ID" value="NZ_NSJB01000004.1"/>
</dbReference>
<name>A0A2A2AH15_9BURK</name>
<dbReference type="PANTHER" id="PTHR43649">
    <property type="entry name" value="ARABINOSE-BINDING PROTEIN-RELATED"/>
    <property type="match status" value="1"/>
</dbReference>
<evidence type="ECO:0000313" key="4">
    <source>
        <dbReference type="EMBL" id="PAT37077.1"/>
    </source>
</evidence>
<evidence type="ECO:0000256" key="1">
    <source>
        <dbReference type="ARBA" id="ARBA00004418"/>
    </source>
</evidence>
<keyword evidence="3" id="KW-0732">Signal</keyword>
<evidence type="ECO:0000256" key="2">
    <source>
        <dbReference type="ARBA" id="ARBA00008520"/>
    </source>
</evidence>
<dbReference type="GO" id="GO:0042597">
    <property type="term" value="C:periplasmic space"/>
    <property type="evidence" value="ECO:0007669"/>
    <property type="project" value="UniProtKB-SubCell"/>
</dbReference>
<comment type="subcellular location">
    <subcellularLocation>
        <location evidence="1">Periplasm</location>
    </subcellularLocation>
</comment>